<dbReference type="Proteomes" id="UP000887565">
    <property type="component" value="Unplaced"/>
</dbReference>
<keyword evidence="1" id="KW-1185">Reference proteome</keyword>
<name>A0A915IME0_ROMCU</name>
<organism evidence="1 2">
    <name type="scientific">Romanomermis culicivorax</name>
    <name type="common">Nematode worm</name>
    <dbReference type="NCBI Taxonomy" id="13658"/>
    <lineage>
        <taxon>Eukaryota</taxon>
        <taxon>Metazoa</taxon>
        <taxon>Ecdysozoa</taxon>
        <taxon>Nematoda</taxon>
        <taxon>Enoplea</taxon>
        <taxon>Dorylaimia</taxon>
        <taxon>Mermithida</taxon>
        <taxon>Mermithoidea</taxon>
        <taxon>Mermithidae</taxon>
        <taxon>Romanomermis</taxon>
    </lineage>
</organism>
<protein>
    <submittedName>
        <fullName evidence="2">Uncharacterized protein</fullName>
    </submittedName>
</protein>
<dbReference type="WBParaSite" id="nRc.2.0.1.t15141-RA">
    <property type="protein sequence ID" value="nRc.2.0.1.t15141-RA"/>
    <property type="gene ID" value="nRc.2.0.1.g15141"/>
</dbReference>
<accession>A0A915IME0</accession>
<reference evidence="2" key="1">
    <citation type="submission" date="2022-11" db="UniProtKB">
        <authorList>
            <consortium name="WormBaseParasite"/>
        </authorList>
    </citation>
    <scope>IDENTIFICATION</scope>
</reference>
<dbReference type="AlphaFoldDB" id="A0A915IME0"/>
<sequence length="60" mass="7059">MCRTVESTPEASMREIPPRCRKIENELHYHIWPLGVVSEIRLLYWKALASRDKTGSYLVQ</sequence>
<proteinExistence type="predicted"/>
<evidence type="ECO:0000313" key="1">
    <source>
        <dbReference type="Proteomes" id="UP000887565"/>
    </source>
</evidence>
<evidence type="ECO:0000313" key="2">
    <source>
        <dbReference type="WBParaSite" id="nRc.2.0.1.t15141-RA"/>
    </source>
</evidence>